<dbReference type="OrthoDB" id="1122131at2"/>
<evidence type="ECO:0000313" key="1">
    <source>
        <dbReference type="EMBL" id="QEC58059.1"/>
    </source>
</evidence>
<gene>
    <name evidence="1" type="ORF">FSB75_19820</name>
</gene>
<protein>
    <submittedName>
        <fullName evidence="1">Uncharacterized protein</fullName>
    </submittedName>
</protein>
<keyword evidence="2" id="KW-1185">Reference proteome</keyword>
<reference evidence="1 2" key="1">
    <citation type="journal article" date="2015" name="Int. J. Syst. Evol. Microbiol.">
        <title>Flavisolibacter ginsenosidimutans sp. nov., with ginsenoside-converting activity isolated from soil used for cultivating ginseng.</title>
        <authorList>
            <person name="Zhao Y."/>
            <person name="Liu Q."/>
            <person name="Kang M.S."/>
            <person name="Jin F."/>
            <person name="Yu H."/>
            <person name="Im W.T."/>
        </authorList>
    </citation>
    <scope>NUCLEOTIDE SEQUENCE [LARGE SCALE GENOMIC DNA]</scope>
    <source>
        <strain evidence="1 2">Gsoil 636</strain>
    </source>
</reference>
<evidence type="ECO:0000313" key="2">
    <source>
        <dbReference type="Proteomes" id="UP000321204"/>
    </source>
</evidence>
<dbReference type="EMBL" id="CP042433">
    <property type="protein sequence ID" value="QEC58059.1"/>
    <property type="molecule type" value="Genomic_DNA"/>
</dbReference>
<dbReference type="NCBIfam" id="NF047401">
    <property type="entry name" value="TA_anti_VapB15"/>
    <property type="match status" value="1"/>
</dbReference>
<dbReference type="KEGG" id="fgg:FSB75_19820"/>
<organism evidence="1 2">
    <name type="scientific">Flavisolibacter ginsenosidimutans</name>
    <dbReference type="NCBI Taxonomy" id="661481"/>
    <lineage>
        <taxon>Bacteria</taxon>
        <taxon>Pseudomonadati</taxon>
        <taxon>Bacteroidota</taxon>
        <taxon>Chitinophagia</taxon>
        <taxon>Chitinophagales</taxon>
        <taxon>Chitinophagaceae</taxon>
        <taxon>Flavisolibacter</taxon>
    </lineage>
</organism>
<dbReference type="Proteomes" id="UP000321204">
    <property type="component" value="Chromosome"/>
</dbReference>
<proteinExistence type="predicted"/>
<dbReference type="AlphaFoldDB" id="A0A5B8UP96"/>
<name>A0A5B8UP96_9BACT</name>
<sequence>MKTELQVDITYDQIVSLVKQLPLNEKISLSKELEKEGIASRLSALLKTFQTDELSLETIDEEMEAVRQELYERRKH</sequence>
<accession>A0A5B8UP96</accession>
<dbReference type="RefSeq" id="WP_146791024.1">
    <property type="nucleotide sequence ID" value="NZ_BAABIO010000003.1"/>
</dbReference>